<dbReference type="AlphaFoldDB" id="A0A382CQF2"/>
<protein>
    <submittedName>
        <fullName evidence="1">Uncharacterized protein</fullName>
    </submittedName>
</protein>
<proteinExistence type="predicted"/>
<organism evidence="1">
    <name type="scientific">marine metagenome</name>
    <dbReference type="NCBI Taxonomy" id="408172"/>
    <lineage>
        <taxon>unclassified sequences</taxon>
        <taxon>metagenomes</taxon>
        <taxon>ecological metagenomes</taxon>
    </lineage>
</organism>
<name>A0A382CQF2_9ZZZZ</name>
<evidence type="ECO:0000313" key="1">
    <source>
        <dbReference type="EMBL" id="SVB28052.1"/>
    </source>
</evidence>
<dbReference type="EMBL" id="UINC01035520">
    <property type="protein sequence ID" value="SVB28052.1"/>
    <property type="molecule type" value="Genomic_DNA"/>
</dbReference>
<accession>A0A382CQF2</accession>
<gene>
    <name evidence="1" type="ORF">METZ01_LOCUS180906</name>
</gene>
<reference evidence="1" key="1">
    <citation type="submission" date="2018-05" db="EMBL/GenBank/DDBJ databases">
        <authorList>
            <person name="Lanie J.A."/>
            <person name="Ng W.-L."/>
            <person name="Kazmierczak K.M."/>
            <person name="Andrzejewski T.M."/>
            <person name="Davidsen T.M."/>
            <person name="Wayne K.J."/>
            <person name="Tettelin H."/>
            <person name="Glass J.I."/>
            <person name="Rusch D."/>
            <person name="Podicherti R."/>
            <person name="Tsui H.-C.T."/>
            <person name="Winkler M.E."/>
        </authorList>
    </citation>
    <scope>NUCLEOTIDE SEQUENCE</scope>
</reference>
<sequence>MIKVFSNLIKLFLVLRERGNWKLIRHSQKQLGSFIFCRAGLNQMSPIRAIFYWYRLLKGPEVLIWRLETFGFLFSPEIVSDQAKDHLNSYL</sequence>